<keyword evidence="4" id="KW-0227">DNA damage</keyword>
<evidence type="ECO:0000256" key="6">
    <source>
        <dbReference type="ARBA" id="ARBA00022839"/>
    </source>
</evidence>
<dbReference type="RefSeq" id="WP_007547589.1">
    <property type="nucleotide sequence ID" value="NZ_ABZS01000137.1"/>
</dbReference>
<evidence type="ECO:0000256" key="7">
    <source>
        <dbReference type="ARBA" id="ARBA00023204"/>
    </source>
</evidence>
<dbReference type="Pfam" id="PF00149">
    <property type="entry name" value="Metallophos"/>
    <property type="match status" value="1"/>
</dbReference>
<dbReference type="Gene3D" id="3.60.21.10">
    <property type="match status" value="1"/>
</dbReference>
<dbReference type="GO" id="GO:0046872">
    <property type="term" value="F:metal ion binding"/>
    <property type="evidence" value="ECO:0007669"/>
    <property type="project" value="UniProtKB-KW"/>
</dbReference>
<keyword evidence="7" id="KW-0234">DNA repair</keyword>
<feature type="domain" description="Calcineurin-like phosphoesterase" evidence="9">
    <location>
        <begin position="1"/>
        <end position="192"/>
    </location>
</feature>
<dbReference type="InterPro" id="IPR050535">
    <property type="entry name" value="DNA_Repair-Maintenance_Comp"/>
</dbReference>
<dbReference type="InterPro" id="IPR041796">
    <property type="entry name" value="Mre11_N"/>
</dbReference>
<dbReference type="Proteomes" id="UP000005540">
    <property type="component" value="Unassembled WGS sequence"/>
</dbReference>
<keyword evidence="1" id="KW-0540">Nuclease</keyword>
<accession>C4FL70</accession>
<keyword evidence="3" id="KW-0255">Endonuclease</keyword>
<dbReference type="PANTHER" id="PTHR30337:SF0">
    <property type="entry name" value="NUCLEASE SBCCD SUBUNIT D"/>
    <property type="match status" value="1"/>
</dbReference>
<evidence type="ECO:0000256" key="4">
    <source>
        <dbReference type="ARBA" id="ARBA00022763"/>
    </source>
</evidence>
<gene>
    <name evidence="10" type="ORF">SULYE_1324</name>
</gene>
<dbReference type="InterPro" id="IPR029052">
    <property type="entry name" value="Metallo-depent_PP-like"/>
</dbReference>
<evidence type="ECO:0000259" key="9">
    <source>
        <dbReference type="Pfam" id="PF00149"/>
    </source>
</evidence>
<dbReference type="GO" id="GO:0004527">
    <property type="term" value="F:exonuclease activity"/>
    <property type="evidence" value="ECO:0007669"/>
    <property type="project" value="UniProtKB-KW"/>
</dbReference>
<keyword evidence="2" id="KW-0479">Metal-binding</keyword>
<dbReference type="SUPFAM" id="SSF56300">
    <property type="entry name" value="Metallo-dependent phosphatases"/>
    <property type="match status" value="1"/>
</dbReference>
<dbReference type="GO" id="GO:0006302">
    <property type="term" value="P:double-strand break repair"/>
    <property type="evidence" value="ECO:0007669"/>
    <property type="project" value="InterPro"/>
</dbReference>
<evidence type="ECO:0000256" key="2">
    <source>
        <dbReference type="ARBA" id="ARBA00022723"/>
    </source>
</evidence>
<evidence type="ECO:0000256" key="3">
    <source>
        <dbReference type="ARBA" id="ARBA00022759"/>
    </source>
</evidence>
<evidence type="ECO:0000256" key="8">
    <source>
        <dbReference type="ARBA" id="ARBA00023211"/>
    </source>
</evidence>
<evidence type="ECO:0000313" key="11">
    <source>
        <dbReference type="Proteomes" id="UP000005540"/>
    </source>
</evidence>
<dbReference type="PANTHER" id="PTHR30337">
    <property type="entry name" value="COMPONENT OF ATP-DEPENDENT DSDNA EXONUCLEASE"/>
    <property type="match status" value="1"/>
</dbReference>
<evidence type="ECO:0000256" key="5">
    <source>
        <dbReference type="ARBA" id="ARBA00022801"/>
    </source>
</evidence>
<evidence type="ECO:0000256" key="1">
    <source>
        <dbReference type="ARBA" id="ARBA00022722"/>
    </source>
</evidence>
<comment type="caution">
    <text evidence="10">The sequence shown here is derived from an EMBL/GenBank/DDBJ whole genome shotgun (WGS) entry which is preliminary data.</text>
</comment>
<protein>
    <submittedName>
        <fullName evidence="10">Metallophosphoesterase</fullName>
    </submittedName>
</protein>
<keyword evidence="8" id="KW-0464">Manganese</keyword>
<evidence type="ECO:0000313" key="10">
    <source>
        <dbReference type="EMBL" id="EEP60180.1"/>
    </source>
</evidence>
<keyword evidence="6" id="KW-0269">Exonuclease</keyword>
<sequence>MRFLHISDTHLGYQQYNIKDRERDYFDVFQEAIDKAIEKNVDFIIHTGDFFHSSRPSNESILDGLYLIKKLKDHKIPMFVIPGNHDRGSGTRDRNALEILSEFGLRLLNSDFVEYNGVNIFGLKYISPIHFKRSIILKDILYNLYEKATDKNNFNILMLHLEFAPVFSSSELQTISDIPFEYDYVGIGHYHQRQEPIKEEGRYVVYPGSTEYTQFNEKSYIEKGCYLVEVGGKNIEKIEFVPLNARKFLSYSIDYSEIDKFLEDMEKDLNNLNLNKKPILSLNINTQENISNKDILRILESKNLADEFLHIKIFVNQNKRDISDDTTSSNTESFSAVEKLKEVVDDEELRIKLEEIFKMAESYENVKDLEEFIKHHPEMFEI</sequence>
<proteinExistence type="inferred from homology"/>
<dbReference type="HAMAP" id="MF_02044">
    <property type="entry name" value="Mre11"/>
    <property type="match status" value="1"/>
</dbReference>
<dbReference type="CDD" id="cd00840">
    <property type="entry name" value="MPP_Mre11_N"/>
    <property type="match status" value="1"/>
</dbReference>
<dbReference type="OrthoDB" id="9773856at2"/>
<reference evidence="10 11" key="1">
    <citation type="submission" date="2009-04" db="EMBL/GenBank/DDBJ databases">
        <authorList>
            <person name="Reysenbach A.-L."/>
            <person name="Heidelberg J.F."/>
            <person name="Nelson W.C."/>
        </authorList>
    </citation>
    <scope>NUCLEOTIDE SEQUENCE [LARGE SCALE GENOMIC DNA]</scope>
    <source>
        <strain evidence="10 11">SS-5</strain>
    </source>
</reference>
<dbReference type="InterPro" id="IPR004843">
    <property type="entry name" value="Calcineurin-like_PHP"/>
</dbReference>
<keyword evidence="5" id="KW-0378">Hydrolase</keyword>
<dbReference type="InterPro" id="IPR032885">
    <property type="entry name" value="Mre11_archaea-type"/>
</dbReference>
<keyword evidence="11" id="KW-1185">Reference proteome</keyword>
<dbReference type="EMBL" id="ABZS01000137">
    <property type="protein sequence ID" value="EEP60180.1"/>
    <property type="molecule type" value="Genomic_DNA"/>
</dbReference>
<name>C4FL70_9AQUI</name>
<dbReference type="GO" id="GO:0004519">
    <property type="term" value="F:endonuclease activity"/>
    <property type="evidence" value="ECO:0007669"/>
    <property type="project" value="UniProtKB-KW"/>
</dbReference>
<organism evidence="10 11">
    <name type="scientific">Sulfurihydrogenibium yellowstonense SS-5</name>
    <dbReference type="NCBI Taxonomy" id="432331"/>
    <lineage>
        <taxon>Bacteria</taxon>
        <taxon>Pseudomonadati</taxon>
        <taxon>Aquificota</taxon>
        <taxon>Aquificia</taxon>
        <taxon>Aquificales</taxon>
        <taxon>Hydrogenothermaceae</taxon>
        <taxon>Sulfurihydrogenibium</taxon>
    </lineage>
</organism>
<dbReference type="AlphaFoldDB" id="C4FL70"/>